<keyword evidence="3" id="KW-1185">Reference proteome</keyword>
<evidence type="ECO:0000313" key="2">
    <source>
        <dbReference type="EMBL" id="KAF5767779.1"/>
    </source>
</evidence>
<comment type="caution">
    <text evidence="2">The sequence shown here is derived from an EMBL/GenBank/DDBJ whole genome shotgun (WGS) entry which is preliminary data.</text>
</comment>
<dbReference type="AlphaFoldDB" id="A0A9K3E816"/>
<name>A0A9K3E816_HELAN</name>
<accession>A0A9K3E816</accession>
<sequence length="93" mass="10271">MAVQPHHQKLSITNPTLTIAYGSVRTKISSVLCSEAAQPTSCPLSRPLKPPLNYSNVSPRPMLESPDLESSLFAQNWQPPPKATNRWLNTFGK</sequence>
<organism evidence="2 3">
    <name type="scientific">Helianthus annuus</name>
    <name type="common">Common sunflower</name>
    <dbReference type="NCBI Taxonomy" id="4232"/>
    <lineage>
        <taxon>Eukaryota</taxon>
        <taxon>Viridiplantae</taxon>
        <taxon>Streptophyta</taxon>
        <taxon>Embryophyta</taxon>
        <taxon>Tracheophyta</taxon>
        <taxon>Spermatophyta</taxon>
        <taxon>Magnoliopsida</taxon>
        <taxon>eudicotyledons</taxon>
        <taxon>Gunneridae</taxon>
        <taxon>Pentapetalae</taxon>
        <taxon>asterids</taxon>
        <taxon>campanulids</taxon>
        <taxon>Asterales</taxon>
        <taxon>Asteraceae</taxon>
        <taxon>Asteroideae</taxon>
        <taxon>Heliantheae alliance</taxon>
        <taxon>Heliantheae</taxon>
        <taxon>Helianthus</taxon>
    </lineage>
</organism>
<evidence type="ECO:0000256" key="1">
    <source>
        <dbReference type="SAM" id="MobiDB-lite"/>
    </source>
</evidence>
<proteinExistence type="predicted"/>
<evidence type="ECO:0000313" key="3">
    <source>
        <dbReference type="Proteomes" id="UP000215914"/>
    </source>
</evidence>
<dbReference type="Proteomes" id="UP000215914">
    <property type="component" value="Unassembled WGS sequence"/>
</dbReference>
<reference evidence="2" key="1">
    <citation type="journal article" date="2017" name="Nature">
        <title>The sunflower genome provides insights into oil metabolism, flowering and Asterid evolution.</title>
        <authorList>
            <person name="Badouin H."/>
            <person name="Gouzy J."/>
            <person name="Grassa C.J."/>
            <person name="Murat F."/>
            <person name="Staton S.E."/>
            <person name="Cottret L."/>
            <person name="Lelandais-Briere C."/>
            <person name="Owens G.L."/>
            <person name="Carrere S."/>
            <person name="Mayjonade B."/>
            <person name="Legrand L."/>
            <person name="Gill N."/>
            <person name="Kane N.C."/>
            <person name="Bowers J.E."/>
            <person name="Hubner S."/>
            <person name="Bellec A."/>
            <person name="Berard A."/>
            <person name="Berges H."/>
            <person name="Blanchet N."/>
            <person name="Boniface M.C."/>
            <person name="Brunel D."/>
            <person name="Catrice O."/>
            <person name="Chaidir N."/>
            <person name="Claudel C."/>
            <person name="Donnadieu C."/>
            <person name="Faraut T."/>
            <person name="Fievet G."/>
            <person name="Helmstetter N."/>
            <person name="King M."/>
            <person name="Knapp S.J."/>
            <person name="Lai Z."/>
            <person name="Le Paslier M.C."/>
            <person name="Lippi Y."/>
            <person name="Lorenzon L."/>
            <person name="Mandel J.R."/>
            <person name="Marage G."/>
            <person name="Marchand G."/>
            <person name="Marquand E."/>
            <person name="Bret-Mestries E."/>
            <person name="Morien E."/>
            <person name="Nambeesan S."/>
            <person name="Nguyen T."/>
            <person name="Pegot-Espagnet P."/>
            <person name="Pouilly N."/>
            <person name="Raftis F."/>
            <person name="Sallet E."/>
            <person name="Schiex T."/>
            <person name="Thomas J."/>
            <person name="Vandecasteele C."/>
            <person name="Vares D."/>
            <person name="Vear F."/>
            <person name="Vautrin S."/>
            <person name="Crespi M."/>
            <person name="Mangin B."/>
            <person name="Burke J.M."/>
            <person name="Salse J."/>
            <person name="Munos S."/>
            <person name="Vincourt P."/>
            <person name="Rieseberg L.H."/>
            <person name="Langlade N.B."/>
        </authorList>
    </citation>
    <scope>NUCLEOTIDE SEQUENCE</scope>
    <source>
        <tissue evidence="2">Leaves</tissue>
    </source>
</reference>
<dbReference type="EMBL" id="MNCJ02000329">
    <property type="protein sequence ID" value="KAF5767779.1"/>
    <property type="molecule type" value="Genomic_DNA"/>
</dbReference>
<dbReference type="Gramene" id="mRNA:HanXRQr2_Chr14g0628721">
    <property type="protein sequence ID" value="CDS:HanXRQr2_Chr14g0628721.1"/>
    <property type="gene ID" value="HanXRQr2_Chr14g0628721"/>
</dbReference>
<feature type="region of interest" description="Disordered" evidence="1">
    <location>
        <begin position="74"/>
        <end position="93"/>
    </location>
</feature>
<protein>
    <submittedName>
        <fullName evidence="2">Uncharacterized protein</fullName>
    </submittedName>
</protein>
<gene>
    <name evidence="2" type="ORF">HanXRQr2_Chr14g0628721</name>
</gene>
<reference evidence="2" key="2">
    <citation type="submission" date="2020-06" db="EMBL/GenBank/DDBJ databases">
        <title>Helianthus annuus Genome sequencing and assembly Release 2.</title>
        <authorList>
            <person name="Gouzy J."/>
            <person name="Langlade N."/>
            <person name="Munos S."/>
        </authorList>
    </citation>
    <scope>NUCLEOTIDE SEQUENCE</scope>
    <source>
        <tissue evidence="2">Leaves</tissue>
    </source>
</reference>